<evidence type="ECO:0000256" key="2">
    <source>
        <dbReference type="ARBA" id="ARBA00022741"/>
    </source>
</evidence>
<dbReference type="InterPro" id="IPR051782">
    <property type="entry name" value="ABC_Transporter_VariousFunc"/>
</dbReference>
<dbReference type="InterPro" id="IPR003439">
    <property type="entry name" value="ABC_transporter-like_ATP-bd"/>
</dbReference>
<organism evidence="6 7">
    <name type="scientific">Acidithrix ferrooxidans</name>
    <dbReference type="NCBI Taxonomy" id="1280514"/>
    <lineage>
        <taxon>Bacteria</taxon>
        <taxon>Bacillati</taxon>
        <taxon>Actinomycetota</taxon>
        <taxon>Acidimicrobiia</taxon>
        <taxon>Acidimicrobiales</taxon>
        <taxon>Acidimicrobiaceae</taxon>
        <taxon>Acidithrix</taxon>
    </lineage>
</organism>
<keyword evidence="1" id="KW-0813">Transport</keyword>
<keyword evidence="3 6" id="KW-0067">ATP-binding</keyword>
<evidence type="ECO:0000256" key="3">
    <source>
        <dbReference type="ARBA" id="ARBA00022840"/>
    </source>
</evidence>
<dbReference type="EC" id="3.6.3.41" evidence="6"/>
<comment type="caution">
    <text evidence="6">The sequence shown here is derived from an EMBL/GenBank/DDBJ whole genome shotgun (WGS) entry which is preliminary data.</text>
</comment>
<dbReference type="STRING" id="1280514.AXFE_34640"/>
<dbReference type="OrthoDB" id="6198786at2"/>
<sequence>MSLASETEAAYLIELDHIGIQVGGFPAVYGLTLRVEPGDLLLISGPNGAGKTTLFRAIAGLARINSGRGSVLGFDLYYPDRGLRSRIGLISHTSYLYEDLSVDQNLKITTKSLGLSPQRVESAKELLGLDRRLCQTSVSQLSAGQKKRVTLANLVIKNPPIWLLDEPHASLDSNGRSVVDMLILEAKKRGTAVLVSSHEGHGPLLGSGRSLTLVGGRFLPSPRDDKAAFDKEGSSIDSTWDPSA</sequence>
<dbReference type="PROSITE" id="PS00211">
    <property type="entry name" value="ABC_TRANSPORTER_1"/>
    <property type="match status" value="1"/>
</dbReference>
<keyword evidence="2" id="KW-0547">Nucleotide-binding</keyword>
<keyword evidence="6" id="KW-0378">Hydrolase</keyword>
<dbReference type="Proteomes" id="UP000032360">
    <property type="component" value="Unassembled WGS sequence"/>
</dbReference>
<dbReference type="InterPro" id="IPR027417">
    <property type="entry name" value="P-loop_NTPase"/>
</dbReference>
<dbReference type="Pfam" id="PF00005">
    <property type="entry name" value="ABC_tran"/>
    <property type="match status" value="1"/>
</dbReference>
<proteinExistence type="predicted"/>
<keyword evidence="7" id="KW-1185">Reference proteome</keyword>
<protein>
    <submittedName>
        <fullName evidence="6">Cytochrome c biogenesis ATP-binding export protein CcmA</fullName>
        <ecNumber evidence="6">3.6.3.41</ecNumber>
    </submittedName>
</protein>
<dbReference type="GO" id="GO:0005524">
    <property type="term" value="F:ATP binding"/>
    <property type="evidence" value="ECO:0007669"/>
    <property type="project" value="UniProtKB-KW"/>
</dbReference>
<dbReference type="PATRIC" id="fig|1280514.3.peg.4655"/>
<evidence type="ECO:0000313" key="6">
    <source>
        <dbReference type="EMBL" id="KJF15672.1"/>
    </source>
</evidence>
<reference evidence="6 7" key="1">
    <citation type="submission" date="2015-01" db="EMBL/GenBank/DDBJ databases">
        <title>Draft genome of the acidophilic iron oxidizer Acidithrix ferrooxidans strain Py-F3.</title>
        <authorList>
            <person name="Poehlein A."/>
            <person name="Eisen S."/>
            <person name="Schloemann M."/>
            <person name="Johnson B.D."/>
            <person name="Daniel R."/>
            <person name="Muehling M."/>
        </authorList>
    </citation>
    <scope>NUCLEOTIDE SEQUENCE [LARGE SCALE GENOMIC DNA]</scope>
    <source>
        <strain evidence="6 7">Py-F3</strain>
    </source>
</reference>
<dbReference type="EMBL" id="JXYS01000133">
    <property type="protein sequence ID" value="KJF15672.1"/>
    <property type="molecule type" value="Genomic_DNA"/>
</dbReference>
<accession>A0A0D8HCZ6</accession>
<dbReference type="SMART" id="SM00382">
    <property type="entry name" value="AAA"/>
    <property type="match status" value="1"/>
</dbReference>
<evidence type="ECO:0000313" key="7">
    <source>
        <dbReference type="Proteomes" id="UP000032360"/>
    </source>
</evidence>
<feature type="region of interest" description="Disordered" evidence="4">
    <location>
        <begin position="221"/>
        <end position="244"/>
    </location>
</feature>
<dbReference type="InterPro" id="IPR017871">
    <property type="entry name" value="ABC_transporter-like_CS"/>
</dbReference>
<dbReference type="RefSeq" id="WP_052607083.1">
    <property type="nucleotide sequence ID" value="NZ_JXYS01000133.1"/>
</dbReference>
<dbReference type="PROSITE" id="PS50893">
    <property type="entry name" value="ABC_TRANSPORTER_2"/>
    <property type="match status" value="1"/>
</dbReference>
<evidence type="ECO:0000259" key="5">
    <source>
        <dbReference type="PROSITE" id="PS50893"/>
    </source>
</evidence>
<dbReference type="Gene3D" id="3.40.50.300">
    <property type="entry name" value="P-loop containing nucleotide triphosphate hydrolases"/>
    <property type="match status" value="1"/>
</dbReference>
<evidence type="ECO:0000256" key="4">
    <source>
        <dbReference type="SAM" id="MobiDB-lite"/>
    </source>
</evidence>
<dbReference type="PANTHER" id="PTHR42939:SF1">
    <property type="entry name" value="ABC TRANSPORTER ATP-BINDING PROTEIN ALBC-RELATED"/>
    <property type="match status" value="1"/>
</dbReference>
<feature type="domain" description="ABC transporter" evidence="5">
    <location>
        <begin position="13"/>
        <end position="240"/>
    </location>
</feature>
<dbReference type="AlphaFoldDB" id="A0A0D8HCZ6"/>
<evidence type="ECO:0000256" key="1">
    <source>
        <dbReference type="ARBA" id="ARBA00022448"/>
    </source>
</evidence>
<feature type="compositionally biased region" description="Basic and acidic residues" evidence="4">
    <location>
        <begin position="222"/>
        <end position="234"/>
    </location>
</feature>
<feature type="compositionally biased region" description="Polar residues" evidence="4">
    <location>
        <begin position="235"/>
        <end position="244"/>
    </location>
</feature>
<name>A0A0D8HCZ6_9ACTN</name>
<gene>
    <name evidence="6" type="primary">ccmA</name>
    <name evidence="6" type="ORF">AXFE_34640</name>
</gene>
<dbReference type="SUPFAM" id="SSF52540">
    <property type="entry name" value="P-loop containing nucleoside triphosphate hydrolases"/>
    <property type="match status" value="1"/>
</dbReference>
<dbReference type="PANTHER" id="PTHR42939">
    <property type="entry name" value="ABC TRANSPORTER ATP-BINDING PROTEIN ALBC-RELATED"/>
    <property type="match status" value="1"/>
</dbReference>
<dbReference type="InterPro" id="IPR003593">
    <property type="entry name" value="AAA+_ATPase"/>
</dbReference>
<dbReference type="GO" id="GO:0016887">
    <property type="term" value="F:ATP hydrolysis activity"/>
    <property type="evidence" value="ECO:0007669"/>
    <property type="project" value="InterPro"/>
</dbReference>